<dbReference type="OrthoDB" id="1939285at2759"/>
<reference evidence="9 12" key="2">
    <citation type="journal article" date="2014" name="BMC Genomics">
        <title>An improved genome release (version Mt4.0) for the model legume Medicago truncatula.</title>
        <authorList>
            <person name="Tang H."/>
            <person name="Krishnakumar V."/>
            <person name="Bidwell S."/>
            <person name="Rosen B."/>
            <person name="Chan A."/>
            <person name="Zhou S."/>
            <person name="Gentzbittel L."/>
            <person name="Childs K.L."/>
            <person name="Yandell M."/>
            <person name="Gundlach H."/>
            <person name="Mayer K.F."/>
            <person name="Schwartz D.C."/>
            <person name="Town C.D."/>
        </authorList>
    </citation>
    <scope>GENOME REANNOTATION</scope>
    <source>
        <strain evidence="9">A17</strain>
        <strain evidence="11 12">cv. Jemalong A17</strain>
    </source>
</reference>
<dbReference type="InterPro" id="IPR027329">
    <property type="entry name" value="TPX2_C"/>
</dbReference>
<dbReference type="EnsemblPlants" id="KEH24283">
    <property type="protein sequence ID" value="KEH24283"/>
    <property type="gene ID" value="MTR_7g106750"/>
</dbReference>
<evidence type="ECO:0000256" key="6">
    <source>
        <dbReference type="SAM" id="Coils"/>
    </source>
</evidence>
<evidence type="ECO:0000313" key="11">
    <source>
        <dbReference type="EnsemblPlants" id="KEH24283"/>
    </source>
</evidence>
<protein>
    <submittedName>
        <fullName evidence="9">Targeting protein for Xklp2 protein</fullName>
    </submittedName>
</protein>
<evidence type="ECO:0000256" key="7">
    <source>
        <dbReference type="SAM" id="MobiDB-lite"/>
    </source>
</evidence>
<dbReference type="HOGENOM" id="CLU_040103_0_0_1"/>
<dbReference type="EMBL" id="CM001223">
    <property type="protein sequence ID" value="KEH24283.1"/>
    <property type="molecule type" value="Genomic_DNA"/>
</dbReference>
<dbReference type="EMBL" id="PSQE01000007">
    <property type="protein sequence ID" value="RHN48816.1"/>
    <property type="molecule type" value="Genomic_DNA"/>
</dbReference>
<evidence type="ECO:0000313" key="12">
    <source>
        <dbReference type="Proteomes" id="UP000002051"/>
    </source>
</evidence>
<dbReference type="InterPro" id="IPR044833">
    <property type="entry name" value="WDL5/6"/>
</dbReference>
<keyword evidence="5" id="KW-0206">Cytoskeleton</keyword>
<evidence type="ECO:0000313" key="10">
    <source>
        <dbReference type="EMBL" id="RHN48816.1"/>
    </source>
</evidence>
<evidence type="ECO:0000313" key="9">
    <source>
        <dbReference type="EMBL" id="KEH24283.1"/>
    </source>
</evidence>
<name>A0A072U559_MEDTR</name>
<feature type="domain" description="TPX2 C-terminal" evidence="8">
    <location>
        <begin position="242"/>
        <end position="313"/>
    </location>
</feature>
<feature type="compositionally biased region" description="Basic and acidic residues" evidence="7">
    <location>
        <begin position="326"/>
        <end position="353"/>
    </location>
</feature>
<dbReference type="Proteomes" id="UP000002051">
    <property type="component" value="Unassembled WGS sequence"/>
</dbReference>
<evidence type="ECO:0000256" key="1">
    <source>
        <dbReference type="ARBA" id="ARBA00004245"/>
    </source>
</evidence>
<evidence type="ECO:0000256" key="5">
    <source>
        <dbReference type="ARBA" id="ARBA00023212"/>
    </source>
</evidence>
<dbReference type="GO" id="GO:0072657">
    <property type="term" value="P:protein localization to membrane"/>
    <property type="evidence" value="ECO:0000318"/>
    <property type="project" value="GO_Central"/>
</dbReference>
<dbReference type="GO" id="GO:0008017">
    <property type="term" value="F:microtubule binding"/>
    <property type="evidence" value="ECO:0007669"/>
    <property type="project" value="InterPro"/>
</dbReference>
<sequence>MESENEVALEEEKRVIEVITEENINKEYANICDAEIQNENAASEVEISHIFTSDTVEVDASKNTKLAKGTKNRENVASKNNKFVKDKSNLKGTTSISRKQRSILSQSFSFPAKSARKDSMHKSIDGCLVNTKVKHVRASTLHHSSKSTNSEGKSNEAKTNAEGCNKRSALISMPGLKHSVFGRSTSAVGVTKSCTFEAPLHVDQISNSSKTAKPSKEDDDSHSTTSSATLRQRNICSGFSSRLEERAEKRKEFFSKVEEKVLAKEAEKTNQQAKSKENQEKEIKQLRKSLTFKAAPMPSFYKEPPPKVELKKIPTTRPRSPKLGRHRESAMKNNSEENSTKEKIIKGHKDVNSKKPIKKIQTKVKSQENVTKGSNEECLHPHVNNSDMEQQSETDHPANDHVPPFSSTTVEFASCEVTVGV</sequence>
<keyword evidence="12" id="KW-1185">Reference proteome</keyword>
<evidence type="ECO:0000259" key="8">
    <source>
        <dbReference type="Pfam" id="PF06886"/>
    </source>
</evidence>
<comment type="subcellular location">
    <subcellularLocation>
        <location evidence="1">Cytoplasm</location>
        <location evidence="1">Cytoskeleton</location>
    </subcellularLocation>
</comment>
<evidence type="ECO:0000256" key="4">
    <source>
        <dbReference type="ARBA" id="ARBA00022701"/>
    </source>
</evidence>
<feature type="region of interest" description="Disordered" evidence="7">
    <location>
        <begin position="296"/>
        <end position="408"/>
    </location>
</feature>
<dbReference type="PANTHER" id="PTHR31358">
    <property type="entry name" value="PROTEIN WVD2-LIKE 4"/>
    <property type="match status" value="1"/>
</dbReference>
<feature type="region of interest" description="Disordered" evidence="7">
    <location>
        <begin position="205"/>
        <end position="233"/>
    </location>
</feature>
<organism evidence="9 12">
    <name type="scientific">Medicago truncatula</name>
    <name type="common">Barrel medic</name>
    <name type="synonym">Medicago tribuloides</name>
    <dbReference type="NCBI Taxonomy" id="3880"/>
    <lineage>
        <taxon>Eukaryota</taxon>
        <taxon>Viridiplantae</taxon>
        <taxon>Streptophyta</taxon>
        <taxon>Embryophyta</taxon>
        <taxon>Tracheophyta</taxon>
        <taxon>Spermatophyta</taxon>
        <taxon>Magnoliopsida</taxon>
        <taxon>eudicotyledons</taxon>
        <taxon>Gunneridae</taxon>
        <taxon>Pentapetalae</taxon>
        <taxon>rosids</taxon>
        <taxon>fabids</taxon>
        <taxon>Fabales</taxon>
        <taxon>Fabaceae</taxon>
        <taxon>Papilionoideae</taxon>
        <taxon>50 kb inversion clade</taxon>
        <taxon>NPAAA clade</taxon>
        <taxon>Hologalegina</taxon>
        <taxon>IRL clade</taxon>
        <taxon>Trifolieae</taxon>
        <taxon>Medicago</taxon>
    </lineage>
</organism>
<dbReference type="Gramene" id="rna43570">
    <property type="protein sequence ID" value="RHN48816.1"/>
    <property type="gene ID" value="gene43570"/>
</dbReference>
<reference evidence="10" key="4">
    <citation type="journal article" date="2018" name="Nat. Plants">
        <title>Whole-genome landscape of Medicago truncatula symbiotic genes.</title>
        <authorList>
            <person name="Pecrix Y."/>
            <person name="Gamas P."/>
            <person name="Carrere S."/>
        </authorList>
    </citation>
    <scope>NUCLEOTIDE SEQUENCE</scope>
    <source>
        <tissue evidence="10">Leaves</tissue>
    </source>
</reference>
<dbReference type="Proteomes" id="UP000265566">
    <property type="component" value="Chromosome 7"/>
</dbReference>
<dbReference type="STRING" id="3880.A0A072U559"/>
<evidence type="ECO:0000256" key="2">
    <source>
        <dbReference type="ARBA" id="ARBA00005885"/>
    </source>
</evidence>
<dbReference type="Pfam" id="PF06886">
    <property type="entry name" value="TPX2"/>
    <property type="match status" value="1"/>
</dbReference>
<comment type="similarity">
    <text evidence="2">Belongs to the TPX2 family.</text>
</comment>
<reference evidence="11" key="3">
    <citation type="submission" date="2015-04" db="UniProtKB">
        <authorList>
            <consortium name="EnsemblPlants"/>
        </authorList>
    </citation>
    <scope>IDENTIFICATION</scope>
    <source>
        <strain evidence="11">cv. Jemalong A17</strain>
    </source>
</reference>
<feature type="coiled-coil region" evidence="6">
    <location>
        <begin position="256"/>
        <end position="289"/>
    </location>
</feature>
<dbReference type="PANTHER" id="PTHR31358:SF30">
    <property type="entry name" value="PROTEIN WVD2-LIKE 4"/>
    <property type="match status" value="1"/>
</dbReference>
<feature type="region of interest" description="Disordered" evidence="7">
    <location>
        <begin position="137"/>
        <end position="161"/>
    </location>
</feature>
<evidence type="ECO:0000256" key="3">
    <source>
        <dbReference type="ARBA" id="ARBA00022490"/>
    </source>
</evidence>
<proteinExistence type="inferred from homology"/>
<dbReference type="GO" id="GO:0005874">
    <property type="term" value="C:microtubule"/>
    <property type="evidence" value="ECO:0007669"/>
    <property type="project" value="UniProtKB-KW"/>
</dbReference>
<dbReference type="AlphaFoldDB" id="A0A072U559"/>
<dbReference type="KEGG" id="mtr:25499518"/>
<reference evidence="9 12" key="1">
    <citation type="journal article" date="2011" name="Nature">
        <title>The Medicago genome provides insight into the evolution of rhizobial symbioses.</title>
        <authorList>
            <person name="Young N.D."/>
            <person name="Debelle F."/>
            <person name="Oldroyd G.E."/>
            <person name="Geurts R."/>
            <person name="Cannon S.B."/>
            <person name="Udvardi M.K."/>
            <person name="Benedito V.A."/>
            <person name="Mayer K.F."/>
            <person name="Gouzy J."/>
            <person name="Schoof H."/>
            <person name="Van de Peer Y."/>
            <person name="Proost S."/>
            <person name="Cook D.R."/>
            <person name="Meyers B.C."/>
            <person name="Spannagl M."/>
            <person name="Cheung F."/>
            <person name="De Mita S."/>
            <person name="Krishnakumar V."/>
            <person name="Gundlach H."/>
            <person name="Zhou S."/>
            <person name="Mudge J."/>
            <person name="Bharti A.K."/>
            <person name="Murray J.D."/>
            <person name="Naoumkina M.A."/>
            <person name="Rosen B."/>
            <person name="Silverstein K.A."/>
            <person name="Tang H."/>
            <person name="Rombauts S."/>
            <person name="Zhao P.X."/>
            <person name="Zhou P."/>
            <person name="Barbe V."/>
            <person name="Bardou P."/>
            <person name="Bechner M."/>
            <person name="Bellec A."/>
            <person name="Berger A."/>
            <person name="Berges H."/>
            <person name="Bidwell S."/>
            <person name="Bisseling T."/>
            <person name="Choisne N."/>
            <person name="Couloux A."/>
            <person name="Denny R."/>
            <person name="Deshpande S."/>
            <person name="Dai X."/>
            <person name="Doyle J.J."/>
            <person name="Dudez A.M."/>
            <person name="Farmer A.D."/>
            <person name="Fouteau S."/>
            <person name="Franken C."/>
            <person name="Gibelin C."/>
            <person name="Gish J."/>
            <person name="Goldstein S."/>
            <person name="Gonzalez A.J."/>
            <person name="Green P.J."/>
            <person name="Hallab A."/>
            <person name="Hartog M."/>
            <person name="Hua A."/>
            <person name="Humphray S.J."/>
            <person name="Jeong D.H."/>
            <person name="Jing Y."/>
            <person name="Jocker A."/>
            <person name="Kenton S.M."/>
            <person name="Kim D.J."/>
            <person name="Klee K."/>
            <person name="Lai H."/>
            <person name="Lang C."/>
            <person name="Lin S."/>
            <person name="Macmil S.L."/>
            <person name="Magdelenat G."/>
            <person name="Matthews L."/>
            <person name="McCorrison J."/>
            <person name="Monaghan E.L."/>
            <person name="Mun J.H."/>
            <person name="Najar F.Z."/>
            <person name="Nicholson C."/>
            <person name="Noirot C."/>
            <person name="O'Bleness M."/>
            <person name="Paule C.R."/>
            <person name="Poulain J."/>
            <person name="Prion F."/>
            <person name="Qin B."/>
            <person name="Qu C."/>
            <person name="Retzel E.F."/>
            <person name="Riddle C."/>
            <person name="Sallet E."/>
            <person name="Samain S."/>
            <person name="Samson N."/>
            <person name="Sanders I."/>
            <person name="Saurat O."/>
            <person name="Scarpelli C."/>
            <person name="Schiex T."/>
            <person name="Segurens B."/>
            <person name="Severin A.J."/>
            <person name="Sherrier D.J."/>
            <person name="Shi R."/>
            <person name="Sims S."/>
            <person name="Singer S.R."/>
            <person name="Sinharoy S."/>
            <person name="Sterck L."/>
            <person name="Viollet A."/>
            <person name="Wang B.B."/>
            <person name="Wang K."/>
            <person name="Wang M."/>
            <person name="Wang X."/>
            <person name="Warfsmann J."/>
            <person name="Weissenbach J."/>
            <person name="White D.D."/>
            <person name="White J.D."/>
            <person name="Wiley G.B."/>
            <person name="Wincker P."/>
            <person name="Xing Y."/>
            <person name="Yang L."/>
            <person name="Yao Z."/>
            <person name="Ying F."/>
            <person name="Zhai J."/>
            <person name="Zhou L."/>
            <person name="Zuber A."/>
            <person name="Denarie J."/>
            <person name="Dixon R.A."/>
            <person name="May G.D."/>
            <person name="Schwartz D.C."/>
            <person name="Rogers J."/>
            <person name="Quetier F."/>
            <person name="Town C.D."/>
            <person name="Roe B.A."/>
        </authorList>
    </citation>
    <scope>NUCLEOTIDE SEQUENCE [LARGE SCALE GENOMIC DNA]</scope>
    <source>
        <strain evidence="9">A17</strain>
        <strain evidence="11 12">cv. Jemalong A17</strain>
    </source>
</reference>
<keyword evidence="3" id="KW-0963">Cytoplasm</keyword>
<keyword evidence="4" id="KW-0493">Microtubule</keyword>
<gene>
    <name evidence="11" type="primary">25499518</name>
    <name evidence="9" type="ordered locus">MTR_7g106750</name>
    <name evidence="10" type="ORF">MtrunA17_Chr7g0267791</name>
</gene>
<keyword evidence="6" id="KW-0175">Coiled coil</keyword>
<accession>A0A072U559</accession>